<protein>
    <submittedName>
        <fullName evidence="2">Uncharacterized protein</fullName>
    </submittedName>
</protein>
<keyword evidence="1" id="KW-0812">Transmembrane</keyword>
<dbReference type="Proteomes" id="UP001175271">
    <property type="component" value="Unassembled WGS sequence"/>
</dbReference>
<evidence type="ECO:0000256" key="1">
    <source>
        <dbReference type="SAM" id="Phobius"/>
    </source>
</evidence>
<evidence type="ECO:0000313" key="2">
    <source>
        <dbReference type="EMBL" id="KAK0429107.1"/>
    </source>
</evidence>
<accession>A0AA39MCF2</accession>
<feature type="transmembrane region" description="Helical" evidence="1">
    <location>
        <begin position="247"/>
        <end position="268"/>
    </location>
</feature>
<feature type="transmembrane region" description="Helical" evidence="1">
    <location>
        <begin position="118"/>
        <end position="138"/>
    </location>
</feature>
<dbReference type="AlphaFoldDB" id="A0AA39MCF2"/>
<evidence type="ECO:0000313" key="3">
    <source>
        <dbReference type="Proteomes" id="UP001175271"/>
    </source>
</evidence>
<feature type="transmembrane region" description="Helical" evidence="1">
    <location>
        <begin position="212"/>
        <end position="235"/>
    </location>
</feature>
<dbReference type="EMBL" id="JAUCMV010000001">
    <property type="protein sequence ID" value="KAK0429107.1"/>
    <property type="molecule type" value="Genomic_DNA"/>
</dbReference>
<name>A0AA39MCF2_9BILA</name>
<comment type="caution">
    <text evidence="2">The sequence shown here is derived from an EMBL/GenBank/DDBJ whole genome shotgun (WGS) entry which is preliminary data.</text>
</comment>
<reference evidence="2" key="1">
    <citation type="submission" date="2023-06" db="EMBL/GenBank/DDBJ databases">
        <title>Genomic analysis of the entomopathogenic nematode Steinernema hermaphroditum.</title>
        <authorList>
            <person name="Schwarz E.M."/>
            <person name="Heppert J.K."/>
            <person name="Baniya A."/>
            <person name="Schwartz H.T."/>
            <person name="Tan C.-H."/>
            <person name="Antoshechkin I."/>
            <person name="Sternberg P.W."/>
            <person name="Goodrich-Blair H."/>
            <person name="Dillman A.R."/>
        </authorList>
    </citation>
    <scope>NUCLEOTIDE SEQUENCE</scope>
    <source>
        <strain evidence="2">PS9179</strain>
        <tissue evidence="2">Whole animal</tissue>
    </source>
</reference>
<proteinExistence type="predicted"/>
<feature type="transmembrane region" description="Helical" evidence="1">
    <location>
        <begin position="6"/>
        <end position="32"/>
    </location>
</feature>
<feature type="transmembrane region" description="Helical" evidence="1">
    <location>
        <begin position="44"/>
        <end position="69"/>
    </location>
</feature>
<keyword evidence="1" id="KW-1133">Transmembrane helix</keyword>
<dbReference type="SUPFAM" id="SSF81321">
    <property type="entry name" value="Family A G protein-coupled receptor-like"/>
    <property type="match status" value="1"/>
</dbReference>
<keyword evidence="1" id="KW-0472">Membrane</keyword>
<keyword evidence="3" id="KW-1185">Reference proteome</keyword>
<feature type="transmembrane region" description="Helical" evidence="1">
    <location>
        <begin position="181"/>
        <end position="200"/>
    </location>
</feature>
<gene>
    <name evidence="2" type="ORF">QR680_011196</name>
</gene>
<sequence>MAETVHYGVAAINLCGLTVFLPCNLLMAWAIYKRSDLWEQWSLKILLNINIAGAVYLLPTAIAAAFSVAGMAFSDYLPLLAFLDLETMPVIQGLLCLTLAFNRFVVFGRWSHLDRKEIYRICLTVSWCCGVFWLLVYLCTLKSSFYYNFDKHTFEMETIVDDFSEAITHRDIYNIKSILCAVWFGLIVLCAAFSLAILCLSSHEIKNEEVGIFYQTLIPVAFLIASVIADHYSVFFIRNFGKTLGPMVGVFMFRVMPASIHAIVMMIVNKKIRRAVIAIFTKKNPIDIPTSHYAITAF</sequence>
<feature type="transmembrane region" description="Helical" evidence="1">
    <location>
        <begin position="89"/>
        <end position="106"/>
    </location>
</feature>
<organism evidence="2 3">
    <name type="scientific">Steinernema hermaphroditum</name>
    <dbReference type="NCBI Taxonomy" id="289476"/>
    <lineage>
        <taxon>Eukaryota</taxon>
        <taxon>Metazoa</taxon>
        <taxon>Ecdysozoa</taxon>
        <taxon>Nematoda</taxon>
        <taxon>Chromadorea</taxon>
        <taxon>Rhabditida</taxon>
        <taxon>Tylenchina</taxon>
        <taxon>Panagrolaimomorpha</taxon>
        <taxon>Strongyloidoidea</taxon>
        <taxon>Steinernematidae</taxon>
        <taxon>Steinernema</taxon>
    </lineage>
</organism>